<feature type="compositionally biased region" description="Polar residues" evidence="7">
    <location>
        <begin position="1482"/>
        <end position="1495"/>
    </location>
</feature>
<dbReference type="InterPro" id="IPR056913">
    <property type="entry name" value="TRAPPC10/Trs130_N"/>
</dbReference>
<dbReference type="InterPro" id="IPR045126">
    <property type="entry name" value="TRAPPC10/Trs130"/>
</dbReference>
<evidence type="ECO:0000256" key="4">
    <source>
        <dbReference type="ARBA" id="ARBA00022679"/>
    </source>
</evidence>
<dbReference type="PANTHER" id="PTHR13251:SF3">
    <property type="entry name" value="TRAFFICKING PROTEIN PARTICLE COMPLEX SUBUNIT 10"/>
    <property type="match status" value="1"/>
</dbReference>
<dbReference type="InterPro" id="IPR022233">
    <property type="entry name" value="TRAPPC10/Trs130_C"/>
</dbReference>
<sequence length="1505" mass="166697">MTSTDSPVPGDKAPLVSYFANNSVETHNSTWSKLWEAGETLWDRGKPSPALIDILEQRGDLLSPSGPDGRRKRALVPGCGRGYDVVMLALHGFDAYGLDVSEIGLSAAKEYADRELQNPQDHNFGASWNGTQSRGTVAFIQADFFAPRPEDENKFDVIYDYTFLCALHPTMRSQWASRMAQLLAPGGVLVCLEFPLFKDPTETGPPMVIERRTLGHFGTGGDGININLADNSSGGSFKLEYTDPSGLFSSVQPIIESKLPLKNLHWKSPARPVRSIESLRIGFISAEDGERKSSSEPSSYCAKDIARLDQGAGGIEHFADTRGSSQEKHDAFEWLILHVVQNGEGAEKAPAAASKWGRSTSTVLEKVKADFNGSSKTATDRVAQLRLPKDAKVNSPELSEQLEDLIDKMKNGILASFDLRVAQYEEDIKEKDSQRSLPGWNFCTFFILKEGLARGFENVGLFEDALVGYDELSVGLDAAIRDQLEEPGEQHGNTLLTSSKDLVETVKKALESGESKDGVNAADYSALDIRPEDYPLSSTRMPYREMILSSDISIFNFRTYVFSRQLTLLLRAAKAPSLSLNEKTNKLEDLVTLSEICARSTEFISLAARTLRYDLESGLKDVEEKAKYHIINNMVSSWAYSAALQILDQTFTPGLKVPRIFYHRLTQDLSDTAGPLPRRSTIDHPKAASVFPSRTGSEQLASARGELLLLARRSLEEIAHRRGWSEKWTDLGLLFDDSHRSGPKDLTTVSLDDDESSKLQEEEKPERTPLSGISLLSLKAALESKDLFLTFYEDLTDHIIRHNTAASRTNSTEMALADIAILRFRQADYEAAASYFHELAPFYGSKLWVVLEGIMLELGWGGLQKDITAPLSDFFADLHVDPAIQLYDDKDGFQIQMYLRFLLGPQIDVNSIKVRLVGVNATQSTEHWVEVAKAFTIKSTKTKILIDSSTTLQGKYYVDRVEMKTDNLLFIFNSGQHSGLPVGFQETVESEDADPRPHILCYPPSDGLQATVVSPHLINLESMRTLELELNSGRNDIQRGTIRVRPATAGLRLRTAETEVVDGELNISANNESGAIEFTQLPPKSFVRLRIPYTVEEAFTTLSARTEVSYETGQGKFSFSAVHSVVATLPISVNVQDIFKDDVLFSRFTVSPAMLIPLRIAQCSLPSSESYDVQSTLSGPVTLDVFPKQPASLLYKIRPRSSAATASGRSLRLRVDFTCVNDECIDAIEKCFTTAIRSSPYHQYATLLTSHVVNSFRNQLSTADMEVIGLLREVEMLPYKSVRWEELLGGLRDRTDDVRKWLAAWHDQPSPPRSIIIPVEIPQIQVVHTAELQLHPSEDASVAGTPHAAVGHMIAAELCLRHTRRWCPPASQEHAGEPLECTFEMHANPECWLLGGRRRGTFLARDGETTKFTILLLPQKAGHLLLPGLEIRSFAPTQATTDPVTGLAIPPAQRDPIPCEADYRNHGETVLVLPDLRKTTVSLSASGNPNGSSWLVDSERRAEVH</sequence>
<evidence type="ECO:0000259" key="9">
    <source>
        <dbReference type="Pfam" id="PF23036"/>
    </source>
</evidence>
<dbReference type="Pfam" id="PF23036">
    <property type="entry name" value="TRAPPC10_1st"/>
    <property type="match status" value="1"/>
</dbReference>
<dbReference type="Pfam" id="PF12584">
    <property type="entry name" value="TRAPPC10"/>
    <property type="match status" value="1"/>
</dbReference>
<feature type="domain" description="DUF7077" evidence="10">
    <location>
        <begin position="1006"/>
        <end position="1125"/>
    </location>
</feature>
<dbReference type="RefSeq" id="XP_058334676.1">
    <property type="nucleotide sequence ID" value="XM_058471535.1"/>
</dbReference>
<dbReference type="GO" id="GO:0008757">
    <property type="term" value="F:S-adenosylmethionine-dependent methyltransferase activity"/>
    <property type="evidence" value="ECO:0007669"/>
    <property type="project" value="InterPro"/>
</dbReference>
<dbReference type="InterPro" id="IPR029063">
    <property type="entry name" value="SAM-dependent_MTases_sf"/>
</dbReference>
<name>A0A9W9TXF5_9EURO</name>
<evidence type="ECO:0000256" key="1">
    <source>
        <dbReference type="ARBA" id="ARBA00004555"/>
    </source>
</evidence>
<reference evidence="11" key="2">
    <citation type="journal article" date="2023" name="IMA Fungus">
        <title>Comparative genomic study of the Penicillium genus elucidates a diverse pangenome and 15 lateral gene transfer events.</title>
        <authorList>
            <person name="Petersen C."/>
            <person name="Sorensen T."/>
            <person name="Nielsen M.R."/>
            <person name="Sondergaard T.E."/>
            <person name="Sorensen J.L."/>
            <person name="Fitzpatrick D.A."/>
            <person name="Frisvad J.C."/>
            <person name="Nielsen K.L."/>
        </authorList>
    </citation>
    <scope>NUCLEOTIDE SEQUENCE</scope>
    <source>
        <strain evidence="11">IBT 19713</strain>
    </source>
</reference>
<reference evidence="11" key="1">
    <citation type="submission" date="2022-11" db="EMBL/GenBank/DDBJ databases">
        <authorList>
            <person name="Petersen C."/>
        </authorList>
    </citation>
    <scope>NUCLEOTIDE SEQUENCE</scope>
    <source>
        <strain evidence="11">IBT 19713</strain>
    </source>
</reference>
<dbReference type="Pfam" id="PF05724">
    <property type="entry name" value="TPMT"/>
    <property type="match status" value="1"/>
</dbReference>
<accession>A0A9W9TXF5</accession>
<proteinExistence type="predicted"/>
<evidence type="ECO:0000259" key="8">
    <source>
        <dbReference type="Pfam" id="PF12584"/>
    </source>
</evidence>
<dbReference type="Pfam" id="PF23274">
    <property type="entry name" value="DUF7077"/>
    <property type="match status" value="1"/>
</dbReference>
<keyword evidence="6" id="KW-0333">Golgi apparatus</keyword>
<dbReference type="Pfam" id="PF24965">
    <property type="entry name" value="TRS130_4HB"/>
    <property type="match status" value="1"/>
</dbReference>
<evidence type="ECO:0000259" key="10">
    <source>
        <dbReference type="Pfam" id="PF23274"/>
    </source>
</evidence>
<keyword evidence="4" id="KW-0808">Transferase</keyword>
<feature type="compositionally biased region" description="Basic and acidic residues" evidence="7">
    <location>
        <begin position="756"/>
        <end position="766"/>
    </location>
</feature>
<evidence type="ECO:0000313" key="12">
    <source>
        <dbReference type="Proteomes" id="UP001150941"/>
    </source>
</evidence>
<keyword evidence="2" id="KW-0813">Transport</keyword>
<dbReference type="PANTHER" id="PTHR13251">
    <property type="entry name" value="EPILEPSY HOLOPROSENCEPHALY CANDIDATE 1/TMEM1"/>
    <property type="match status" value="1"/>
</dbReference>
<gene>
    <name evidence="11" type="ORF">N7468_002238</name>
</gene>
<evidence type="ECO:0000313" key="11">
    <source>
        <dbReference type="EMBL" id="KAJ5247255.1"/>
    </source>
</evidence>
<protein>
    <submittedName>
        <fullName evidence="11">Uncharacterized protein</fullName>
    </submittedName>
</protein>
<dbReference type="Gene3D" id="3.40.50.150">
    <property type="entry name" value="Vaccinia Virus protein VP39"/>
    <property type="match status" value="1"/>
</dbReference>
<dbReference type="OrthoDB" id="10256906at2759"/>
<dbReference type="CDD" id="cd02440">
    <property type="entry name" value="AdoMet_MTases"/>
    <property type="match status" value="1"/>
</dbReference>
<keyword evidence="5" id="KW-0949">S-adenosyl-L-methionine</keyword>
<evidence type="ECO:0000256" key="3">
    <source>
        <dbReference type="ARBA" id="ARBA00022603"/>
    </source>
</evidence>
<feature type="region of interest" description="Disordered" evidence="7">
    <location>
        <begin position="745"/>
        <end position="766"/>
    </location>
</feature>
<keyword evidence="12" id="KW-1185">Reference proteome</keyword>
<dbReference type="InterPro" id="IPR008854">
    <property type="entry name" value="TPMT"/>
</dbReference>
<comment type="caution">
    <text evidence="11">The sequence shown here is derived from an EMBL/GenBank/DDBJ whole genome shotgun (WGS) entry which is preliminary data.</text>
</comment>
<evidence type="ECO:0000256" key="6">
    <source>
        <dbReference type="ARBA" id="ARBA00023034"/>
    </source>
</evidence>
<feature type="domain" description="TRAPPC10/Trs130 N-terminal" evidence="9">
    <location>
        <begin position="328"/>
        <end position="575"/>
    </location>
</feature>
<organism evidence="11 12">
    <name type="scientific">Penicillium chermesinum</name>
    <dbReference type="NCBI Taxonomy" id="63820"/>
    <lineage>
        <taxon>Eukaryota</taxon>
        <taxon>Fungi</taxon>
        <taxon>Dikarya</taxon>
        <taxon>Ascomycota</taxon>
        <taxon>Pezizomycotina</taxon>
        <taxon>Eurotiomycetes</taxon>
        <taxon>Eurotiomycetidae</taxon>
        <taxon>Eurotiales</taxon>
        <taxon>Aspergillaceae</taxon>
        <taxon>Penicillium</taxon>
    </lineage>
</organism>
<dbReference type="GO" id="GO:0005829">
    <property type="term" value="C:cytosol"/>
    <property type="evidence" value="ECO:0007669"/>
    <property type="project" value="GOC"/>
</dbReference>
<dbReference type="GeneID" id="83198838"/>
<dbReference type="SUPFAM" id="SSF53335">
    <property type="entry name" value="S-adenosyl-L-methionine-dependent methyltransferases"/>
    <property type="match status" value="1"/>
</dbReference>
<feature type="region of interest" description="Disordered" evidence="7">
    <location>
        <begin position="1482"/>
        <end position="1505"/>
    </location>
</feature>
<dbReference type="Proteomes" id="UP001150941">
    <property type="component" value="Unassembled WGS sequence"/>
</dbReference>
<dbReference type="EMBL" id="JAPQKS010000002">
    <property type="protein sequence ID" value="KAJ5247255.1"/>
    <property type="molecule type" value="Genomic_DNA"/>
</dbReference>
<dbReference type="GO" id="GO:0034498">
    <property type="term" value="P:early endosome to Golgi transport"/>
    <property type="evidence" value="ECO:0007669"/>
    <property type="project" value="TreeGrafter"/>
</dbReference>
<dbReference type="GO" id="GO:0032259">
    <property type="term" value="P:methylation"/>
    <property type="evidence" value="ECO:0007669"/>
    <property type="project" value="UniProtKB-KW"/>
</dbReference>
<evidence type="ECO:0000256" key="5">
    <source>
        <dbReference type="ARBA" id="ARBA00022691"/>
    </source>
</evidence>
<dbReference type="InterPro" id="IPR055505">
    <property type="entry name" value="DUF7077"/>
</dbReference>
<dbReference type="PROSITE" id="PS51585">
    <property type="entry name" value="SAM_MT_TPMT"/>
    <property type="match status" value="1"/>
</dbReference>
<evidence type="ECO:0000256" key="2">
    <source>
        <dbReference type="ARBA" id="ARBA00022448"/>
    </source>
</evidence>
<evidence type="ECO:0000256" key="7">
    <source>
        <dbReference type="SAM" id="MobiDB-lite"/>
    </source>
</evidence>
<dbReference type="GO" id="GO:0006891">
    <property type="term" value="P:intra-Golgi vesicle-mediated transport"/>
    <property type="evidence" value="ECO:0007669"/>
    <property type="project" value="TreeGrafter"/>
</dbReference>
<feature type="domain" description="TRAPPC10/Trs130 C-terminal" evidence="8">
    <location>
        <begin position="1318"/>
        <end position="1473"/>
    </location>
</feature>
<comment type="subcellular location">
    <subcellularLocation>
        <location evidence="1">Golgi apparatus</location>
    </subcellularLocation>
</comment>
<keyword evidence="3" id="KW-0489">Methyltransferase</keyword>
<dbReference type="GO" id="GO:1990071">
    <property type="term" value="C:TRAPPII protein complex"/>
    <property type="evidence" value="ECO:0007669"/>
    <property type="project" value="InterPro"/>
</dbReference>